<dbReference type="OrthoDB" id="10294330at2759"/>
<evidence type="ECO:0000256" key="1">
    <source>
        <dbReference type="SAM" id="MobiDB-lite"/>
    </source>
</evidence>
<dbReference type="VEuPathDB" id="FungiDB:RhiirFUN_012735"/>
<proteinExistence type="predicted"/>
<dbReference type="EMBL" id="CAGKOT010000057">
    <property type="protein sequence ID" value="CAB5387189.1"/>
    <property type="molecule type" value="Genomic_DNA"/>
</dbReference>
<evidence type="ECO:0000313" key="2">
    <source>
        <dbReference type="EMBL" id="CAB5387189.1"/>
    </source>
</evidence>
<name>A0A915ZRC3_9GLOM</name>
<dbReference type="Proteomes" id="UP000684084">
    <property type="component" value="Unassembled WGS sequence"/>
</dbReference>
<feature type="region of interest" description="Disordered" evidence="1">
    <location>
        <begin position="1"/>
        <end position="20"/>
    </location>
</feature>
<dbReference type="AlphaFoldDB" id="A0A915ZRC3"/>
<organism evidence="2 3">
    <name type="scientific">Rhizophagus irregularis</name>
    <dbReference type="NCBI Taxonomy" id="588596"/>
    <lineage>
        <taxon>Eukaryota</taxon>
        <taxon>Fungi</taxon>
        <taxon>Fungi incertae sedis</taxon>
        <taxon>Mucoromycota</taxon>
        <taxon>Glomeromycotina</taxon>
        <taxon>Glomeromycetes</taxon>
        <taxon>Glomerales</taxon>
        <taxon>Glomeraceae</taxon>
        <taxon>Rhizophagus</taxon>
    </lineage>
</organism>
<comment type="caution">
    <text evidence="2">The sequence shown here is derived from an EMBL/GenBank/DDBJ whole genome shotgun (WGS) entry which is preliminary data.</text>
</comment>
<sequence length="204" mass="23457">MDVSTTNHHHPPALIFTGSNSPVEDSSKLVDIDIPADLLPFVPYGPLYSTDTKLRFNKKKNEERIPLKVGSQKWFKELIKIKQAHDHKIDKEKQLREDTEEATFLVTTPSSHQYSRKGWTSDETKALELRPHKRRVNTGNFSGSFELQHTDKKLRPMVKSDTGYDAPGPSTPNDCYPDDSQLFRHCVFLFRPFLPRNESSNLHL</sequence>
<gene>
    <name evidence="2" type="ORF">CHRIB12_LOCUS20028</name>
</gene>
<evidence type="ECO:0000313" key="3">
    <source>
        <dbReference type="Proteomes" id="UP000684084"/>
    </source>
</evidence>
<protein>
    <submittedName>
        <fullName evidence="2">Uncharacterized protein</fullName>
    </submittedName>
</protein>
<accession>A0A915ZRC3</accession>
<reference evidence="2" key="1">
    <citation type="submission" date="2020-05" db="EMBL/GenBank/DDBJ databases">
        <authorList>
            <person name="Rincon C."/>
            <person name="Sanders R I."/>
            <person name="Robbins C."/>
            <person name="Chaturvedi A."/>
        </authorList>
    </citation>
    <scope>NUCLEOTIDE SEQUENCE</scope>
    <source>
        <strain evidence="2">CHB12</strain>
    </source>
</reference>